<dbReference type="Pfam" id="PF01738">
    <property type="entry name" value="DLH"/>
    <property type="match status" value="1"/>
</dbReference>
<organism evidence="2 3">
    <name type="scientific">Mycena citricolor</name>
    <dbReference type="NCBI Taxonomy" id="2018698"/>
    <lineage>
        <taxon>Eukaryota</taxon>
        <taxon>Fungi</taxon>
        <taxon>Dikarya</taxon>
        <taxon>Basidiomycota</taxon>
        <taxon>Agaricomycotina</taxon>
        <taxon>Agaricomycetes</taxon>
        <taxon>Agaricomycetidae</taxon>
        <taxon>Agaricales</taxon>
        <taxon>Marasmiineae</taxon>
        <taxon>Mycenaceae</taxon>
        <taxon>Mycena</taxon>
    </lineage>
</organism>
<dbReference type="PANTHER" id="PTHR17630:SF44">
    <property type="entry name" value="PROTEIN AIM2"/>
    <property type="match status" value="1"/>
</dbReference>
<dbReference type="EMBL" id="CAVNYO010000138">
    <property type="protein sequence ID" value="CAK5268766.1"/>
    <property type="molecule type" value="Genomic_DNA"/>
</dbReference>
<gene>
    <name evidence="2" type="ORF">MYCIT1_LOCUS12050</name>
</gene>
<dbReference type="Gene3D" id="3.40.50.1820">
    <property type="entry name" value="alpha/beta hydrolase"/>
    <property type="match status" value="1"/>
</dbReference>
<dbReference type="Proteomes" id="UP001295794">
    <property type="component" value="Unassembled WGS sequence"/>
</dbReference>
<sequence length="166" mass="17832">MPLVGGNIDTWLLNHGEAQTTPPILAVMDALKKQGIERIAATGYCFGGLYITRLVQNNSVIVGTMAHPSLLEVPNDFDLLKAQSHVPVEINNAQLDTGFSPTVAVAVDALMDDGQYQPGYARQQFNGVGHGFAVRVANLSDPVQVAAKQGAFNTSLAWIQDHLDSY</sequence>
<feature type="domain" description="Dienelactone hydrolase" evidence="1">
    <location>
        <begin position="25"/>
        <end position="162"/>
    </location>
</feature>
<dbReference type="SUPFAM" id="SSF53474">
    <property type="entry name" value="alpha/beta-Hydrolases"/>
    <property type="match status" value="1"/>
</dbReference>
<reference evidence="2" key="1">
    <citation type="submission" date="2023-11" db="EMBL/GenBank/DDBJ databases">
        <authorList>
            <person name="De Vega J J."/>
            <person name="De Vega J J."/>
        </authorList>
    </citation>
    <scope>NUCLEOTIDE SEQUENCE</scope>
</reference>
<dbReference type="AlphaFoldDB" id="A0AAD2Q2H6"/>
<keyword evidence="3" id="KW-1185">Reference proteome</keyword>
<evidence type="ECO:0000313" key="2">
    <source>
        <dbReference type="EMBL" id="CAK5268766.1"/>
    </source>
</evidence>
<dbReference type="PANTHER" id="PTHR17630">
    <property type="entry name" value="DIENELACTONE HYDROLASE"/>
    <property type="match status" value="1"/>
</dbReference>
<dbReference type="InterPro" id="IPR002925">
    <property type="entry name" value="Dienelactn_hydro"/>
</dbReference>
<dbReference type="InterPro" id="IPR029058">
    <property type="entry name" value="AB_hydrolase_fold"/>
</dbReference>
<name>A0AAD2Q2H6_9AGAR</name>
<proteinExistence type="predicted"/>
<comment type="caution">
    <text evidence="2">The sequence shown here is derived from an EMBL/GenBank/DDBJ whole genome shotgun (WGS) entry which is preliminary data.</text>
</comment>
<evidence type="ECO:0000259" key="1">
    <source>
        <dbReference type="Pfam" id="PF01738"/>
    </source>
</evidence>
<protein>
    <recommendedName>
        <fullName evidence="1">Dienelactone hydrolase domain-containing protein</fullName>
    </recommendedName>
</protein>
<dbReference type="GO" id="GO:0016787">
    <property type="term" value="F:hydrolase activity"/>
    <property type="evidence" value="ECO:0007669"/>
    <property type="project" value="InterPro"/>
</dbReference>
<accession>A0AAD2Q2H6</accession>
<evidence type="ECO:0000313" key="3">
    <source>
        <dbReference type="Proteomes" id="UP001295794"/>
    </source>
</evidence>